<dbReference type="CDD" id="cd04492">
    <property type="entry name" value="YhaM_OBF_like"/>
    <property type="match status" value="1"/>
</dbReference>
<keyword evidence="2" id="KW-0540">Nuclease</keyword>
<dbReference type="InterPro" id="IPR012340">
    <property type="entry name" value="NA-bd_OB-fold"/>
</dbReference>
<evidence type="ECO:0000313" key="5">
    <source>
        <dbReference type="Proteomes" id="UP000510886"/>
    </source>
</evidence>
<protein>
    <submittedName>
        <fullName evidence="4">HD domain-containing protein</fullName>
    </submittedName>
</protein>
<accession>A0A7H9EJR6</accession>
<dbReference type="Pfam" id="PF01336">
    <property type="entry name" value="tRNA_anti-codon"/>
    <property type="match status" value="1"/>
</dbReference>
<dbReference type="CDD" id="cd00077">
    <property type="entry name" value="HDc"/>
    <property type="match status" value="1"/>
</dbReference>
<dbReference type="Pfam" id="PF01966">
    <property type="entry name" value="HD"/>
    <property type="match status" value="1"/>
</dbReference>
<dbReference type="InterPro" id="IPR004365">
    <property type="entry name" value="NA-bd_OB_tRNA"/>
</dbReference>
<evidence type="ECO:0000256" key="1">
    <source>
        <dbReference type="ARBA" id="ARBA00022801"/>
    </source>
</evidence>
<feature type="domain" description="HD" evidence="3">
    <location>
        <begin position="161"/>
        <end position="282"/>
    </location>
</feature>
<dbReference type="GO" id="GO:0003676">
    <property type="term" value="F:nucleic acid binding"/>
    <property type="evidence" value="ECO:0007669"/>
    <property type="project" value="InterPro"/>
</dbReference>
<dbReference type="AlphaFoldDB" id="A0A7H9EJR6"/>
<dbReference type="Proteomes" id="UP000510886">
    <property type="component" value="Chromosome"/>
</dbReference>
<dbReference type="SUPFAM" id="SSF50249">
    <property type="entry name" value="Nucleic acid-binding proteins"/>
    <property type="match status" value="1"/>
</dbReference>
<evidence type="ECO:0000256" key="2">
    <source>
        <dbReference type="ARBA" id="ARBA00022839"/>
    </source>
</evidence>
<name>A0A7H9EJR6_9LACO</name>
<dbReference type="PANTHER" id="PTHR37294:SF1">
    <property type="entry name" value="3'-5' EXORIBONUCLEASE YHAM"/>
    <property type="match status" value="1"/>
</dbReference>
<dbReference type="GeneID" id="89599481"/>
<reference evidence="4 5" key="1">
    <citation type="submission" date="2020-01" db="EMBL/GenBank/DDBJ databases">
        <title>Complete and circular genome sequences of six lactobacillus isolates from horses.</title>
        <authorList>
            <person name="Hassan H.M."/>
        </authorList>
    </citation>
    <scope>NUCLEOTIDE SEQUENCE [LARGE SCALE GENOMIC DNA]</scope>
    <source>
        <strain evidence="4 5">1A</strain>
    </source>
</reference>
<dbReference type="Gene3D" id="1.10.3210.10">
    <property type="entry name" value="Hypothetical protein af1432"/>
    <property type="match status" value="1"/>
</dbReference>
<dbReference type="FunFam" id="1.10.3210.10:FF:000008">
    <property type="entry name" value="3'-5' exoribonuclease YhaM"/>
    <property type="match status" value="1"/>
</dbReference>
<dbReference type="InterPro" id="IPR006674">
    <property type="entry name" value="HD_domain"/>
</dbReference>
<dbReference type="SUPFAM" id="SSF109604">
    <property type="entry name" value="HD-domain/PDEase-like"/>
    <property type="match status" value="1"/>
</dbReference>
<evidence type="ECO:0000313" key="4">
    <source>
        <dbReference type="EMBL" id="QLL77689.1"/>
    </source>
</evidence>
<dbReference type="InterPro" id="IPR003607">
    <property type="entry name" value="HD/PDEase_dom"/>
</dbReference>
<dbReference type="PANTHER" id="PTHR37294">
    <property type="entry name" value="3'-5' EXORIBONUCLEASE YHAM"/>
    <property type="match status" value="1"/>
</dbReference>
<dbReference type="SMART" id="SM00471">
    <property type="entry name" value="HDc"/>
    <property type="match status" value="1"/>
</dbReference>
<dbReference type="GO" id="GO:0031125">
    <property type="term" value="P:rRNA 3'-end processing"/>
    <property type="evidence" value="ECO:0007669"/>
    <property type="project" value="TreeGrafter"/>
</dbReference>
<keyword evidence="2" id="KW-0269">Exonuclease</keyword>
<dbReference type="PROSITE" id="PS51831">
    <property type="entry name" value="HD"/>
    <property type="match status" value="1"/>
</dbReference>
<proteinExistence type="predicted"/>
<dbReference type="GO" id="GO:0004527">
    <property type="term" value="F:exonuclease activity"/>
    <property type="evidence" value="ECO:0007669"/>
    <property type="project" value="UniProtKB-KW"/>
</dbReference>
<gene>
    <name evidence="4" type="ORF">GTO87_03210</name>
</gene>
<dbReference type="KEGG" id="lsw:GTO87_03210"/>
<dbReference type="RefSeq" id="WP_009554871.1">
    <property type="nucleotide sequence ID" value="NZ_CANCVW010000002.1"/>
</dbReference>
<keyword evidence="1" id="KW-0378">Hydrolase</keyword>
<evidence type="ECO:0000259" key="3">
    <source>
        <dbReference type="PROSITE" id="PS51831"/>
    </source>
</evidence>
<organism evidence="4 5">
    <name type="scientific">Ligilactobacillus saerimneri</name>
    <dbReference type="NCBI Taxonomy" id="228229"/>
    <lineage>
        <taxon>Bacteria</taxon>
        <taxon>Bacillati</taxon>
        <taxon>Bacillota</taxon>
        <taxon>Bacilli</taxon>
        <taxon>Lactobacillales</taxon>
        <taxon>Lactobacillaceae</taxon>
        <taxon>Ligilactobacillus</taxon>
    </lineage>
</organism>
<dbReference type="InterPro" id="IPR050798">
    <property type="entry name" value="YhaM_exoribonuc/phosphodiest"/>
</dbReference>
<sequence length="325" mass="36710">MAEKRLFDYAVGEQIHLHVLLKGVERRVSKNGKQYLILTFADKSGEVIAMYWDPSSEDLTQLVPGAVVLLTGSLINYQDNRQVRITRLEPVTTGAYADPGLYMPTAPEAPKEMANEFKEYIEDITDPDWQKIIYALLHKYQKDFFTYPAAKKNHHAFVAGLAYHTLSILRLAKAVTQQYQHVNASLLYAGAILHDLGKTLELSGPVGTEYTLAGNLLGHIVLVDEEIIKVCDETGIDTKKENIVLLRHMILAHHGLLEYGSPVRPHLLEADVLHQLDELDASIQMVRSALEKTEPGEFSGRIFAKDNLKFYRPQNWSDQSEQQDE</sequence>
<dbReference type="EMBL" id="CP047418">
    <property type="protein sequence ID" value="QLL77689.1"/>
    <property type="molecule type" value="Genomic_DNA"/>
</dbReference>